<name>A0A7R9J8C0_TIMCA</name>
<organism evidence="1">
    <name type="scientific">Timema californicum</name>
    <name type="common">California timema</name>
    <name type="synonym">Walking stick</name>
    <dbReference type="NCBI Taxonomy" id="61474"/>
    <lineage>
        <taxon>Eukaryota</taxon>
        <taxon>Metazoa</taxon>
        <taxon>Ecdysozoa</taxon>
        <taxon>Arthropoda</taxon>
        <taxon>Hexapoda</taxon>
        <taxon>Insecta</taxon>
        <taxon>Pterygota</taxon>
        <taxon>Neoptera</taxon>
        <taxon>Polyneoptera</taxon>
        <taxon>Phasmatodea</taxon>
        <taxon>Timematodea</taxon>
        <taxon>Timematoidea</taxon>
        <taxon>Timematidae</taxon>
        <taxon>Timema</taxon>
    </lineage>
</organism>
<reference evidence="1" key="1">
    <citation type="submission" date="2020-11" db="EMBL/GenBank/DDBJ databases">
        <authorList>
            <person name="Tran Van P."/>
        </authorList>
    </citation>
    <scope>NUCLEOTIDE SEQUENCE</scope>
</reference>
<protein>
    <submittedName>
        <fullName evidence="1">(California timema) hypothetical protein</fullName>
    </submittedName>
</protein>
<gene>
    <name evidence="1" type="ORF">TCMB3V08_LOCUS7088</name>
</gene>
<sequence>MFNSRVFCFPLGLPCGHFACFVALEVQEAELKALRPGTVIVPQHVVVPDAELLKSSSRDLGDHSPMVQVLVRVH</sequence>
<dbReference type="EMBL" id="OE182394">
    <property type="protein sequence ID" value="CAD7574477.1"/>
    <property type="molecule type" value="Genomic_DNA"/>
</dbReference>
<accession>A0A7R9J8C0</accession>
<evidence type="ECO:0000313" key="1">
    <source>
        <dbReference type="EMBL" id="CAD7574477.1"/>
    </source>
</evidence>
<proteinExistence type="predicted"/>
<dbReference type="AlphaFoldDB" id="A0A7R9J8C0"/>